<dbReference type="Pfam" id="PF00188">
    <property type="entry name" value="CAP"/>
    <property type="match status" value="1"/>
</dbReference>
<sequence length="178" mass="19314">MRKSLVVLGVVTVAGGLVTTHVAAREPAVADPIAASRTAVTAASVSPSPASPVQQQVLALVNHNRVRAGCSRVTVDRRLIVAANRHASYMARNNHFQHTSRKGQDPGQRVTGAGYRWSLYRENLALGQDSPWEVVAGWMTSPEHRANILNCRLHQMGIGLAINAKRVPYWVQELASPL</sequence>
<dbReference type="Proteomes" id="UP000619479">
    <property type="component" value="Unassembled WGS sequence"/>
</dbReference>
<dbReference type="AlphaFoldDB" id="A0A919M1N6"/>
<dbReference type="RefSeq" id="WP_203738070.1">
    <property type="nucleotide sequence ID" value="NZ_BAAAUC010000029.1"/>
</dbReference>
<dbReference type="PANTHER" id="PTHR31157">
    <property type="entry name" value="SCP DOMAIN-CONTAINING PROTEIN"/>
    <property type="match status" value="1"/>
</dbReference>
<accession>A0A919M1N6</accession>
<dbReference type="InterPro" id="IPR014044">
    <property type="entry name" value="CAP_dom"/>
</dbReference>
<dbReference type="SUPFAM" id="SSF55797">
    <property type="entry name" value="PR-1-like"/>
    <property type="match status" value="1"/>
</dbReference>
<gene>
    <name evidence="2" type="ORF">Acy02nite_04830</name>
</gene>
<evidence type="ECO:0000313" key="2">
    <source>
        <dbReference type="EMBL" id="GID62602.1"/>
    </source>
</evidence>
<dbReference type="PANTHER" id="PTHR31157:SF1">
    <property type="entry name" value="SCP DOMAIN-CONTAINING PROTEIN"/>
    <property type="match status" value="1"/>
</dbReference>
<evidence type="ECO:0000259" key="1">
    <source>
        <dbReference type="Pfam" id="PF00188"/>
    </source>
</evidence>
<name>A0A919M1N6_9ACTN</name>
<evidence type="ECO:0000313" key="3">
    <source>
        <dbReference type="Proteomes" id="UP000619479"/>
    </source>
</evidence>
<keyword evidence="3" id="KW-1185">Reference proteome</keyword>
<dbReference type="Gene3D" id="3.40.33.10">
    <property type="entry name" value="CAP"/>
    <property type="match status" value="1"/>
</dbReference>
<dbReference type="InterPro" id="IPR035940">
    <property type="entry name" value="CAP_sf"/>
</dbReference>
<proteinExistence type="predicted"/>
<dbReference type="EMBL" id="BOMH01000002">
    <property type="protein sequence ID" value="GID62602.1"/>
    <property type="molecule type" value="Genomic_DNA"/>
</dbReference>
<organism evidence="2 3">
    <name type="scientific">Actinoplanes cyaneus</name>
    <dbReference type="NCBI Taxonomy" id="52696"/>
    <lineage>
        <taxon>Bacteria</taxon>
        <taxon>Bacillati</taxon>
        <taxon>Actinomycetota</taxon>
        <taxon>Actinomycetes</taxon>
        <taxon>Micromonosporales</taxon>
        <taxon>Micromonosporaceae</taxon>
        <taxon>Actinoplanes</taxon>
    </lineage>
</organism>
<protein>
    <recommendedName>
        <fullName evidence="1">SCP domain-containing protein</fullName>
    </recommendedName>
</protein>
<reference evidence="2" key="1">
    <citation type="submission" date="2021-01" db="EMBL/GenBank/DDBJ databases">
        <title>Whole genome shotgun sequence of Actinoplanes cyaneus NBRC 14990.</title>
        <authorList>
            <person name="Komaki H."/>
            <person name="Tamura T."/>
        </authorList>
    </citation>
    <scope>NUCLEOTIDE SEQUENCE</scope>
    <source>
        <strain evidence="2">NBRC 14990</strain>
    </source>
</reference>
<feature type="domain" description="SCP" evidence="1">
    <location>
        <begin position="58"/>
        <end position="173"/>
    </location>
</feature>
<dbReference type="CDD" id="cd05379">
    <property type="entry name" value="CAP_bacterial"/>
    <property type="match status" value="1"/>
</dbReference>
<comment type="caution">
    <text evidence="2">The sequence shown here is derived from an EMBL/GenBank/DDBJ whole genome shotgun (WGS) entry which is preliminary data.</text>
</comment>